<accession>R2SJG0</accession>
<reference evidence="1 2" key="1">
    <citation type="submission" date="2013-02" db="EMBL/GenBank/DDBJ databases">
        <title>The Genome Sequence of Enterococcus pallens BAA-351.</title>
        <authorList>
            <consortium name="The Broad Institute Genome Sequencing Platform"/>
            <consortium name="The Broad Institute Genome Sequencing Center for Infectious Disease"/>
            <person name="Earl A.M."/>
            <person name="Gilmore M.S."/>
            <person name="Lebreton F."/>
            <person name="Walker B."/>
            <person name="Young S.K."/>
            <person name="Zeng Q."/>
            <person name="Gargeya S."/>
            <person name="Fitzgerald M."/>
            <person name="Haas B."/>
            <person name="Abouelleil A."/>
            <person name="Alvarado L."/>
            <person name="Arachchi H.M."/>
            <person name="Berlin A.M."/>
            <person name="Chapman S.B."/>
            <person name="Dewar J."/>
            <person name="Goldberg J."/>
            <person name="Griggs A."/>
            <person name="Gujja S."/>
            <person name="Hansen M."/>
            <person name="Howarth C."/>
            <person name="Imamovic A."/>
            <person name="Larimer J."/>
            <person name="McCowan C."/>
            <person name="Murphy C."/>
            <person name="Neiman D."/>
            <person name="Pearson M."/>
            <person name="Priest M."/>
            <person name="Roberts A."/>
            <person name="Saif S."/>
            <person name="Shea T."/>
            <person name="Sisk P."/>
            <person name="Sykes S."/>
            <person name="Wortman J."/>
            <person name="Nusbaum C."/>
            <person name="Birren B."/>
        </authorList>
    </citation>
    <scope>NUCLEOTIDE SEQUENCE [LARGE SCALE GENOMIC DNA]</scope>
    <source>
        <strain evidence="1 2">ATCC BAA-351</strain>
    </source>
</reference>
<dbReference type="HOGENOM" id="CLU_1388367_0_0_9"/>
<protein>
    <recommendedName>
        <fullName evidence="3">DUF3862 domain-containing protein</fullName>
    </recommendedName>
</protein>
<proteinExistence type="predicted"/>
<dbReference type="EMBL" id="AJAQ01000011">
    <property type="protein sequence ID" value="EOH95355.1"/>
    <property type="molecule type" value="Genomic_DNA"/>
</dbReference>
<gene>
    <name evidence="1" type="ORF">UAU_01317</name>
</gene>
<evidence type="ECO:0000313" key="1">
    <source>
        <dbReference type="EMBL" id="EOH95355.1"/>
    </source>
</evidence>
<dbReference type="Proteomes" id="UP000013782">
    <property type="component" value="Unassembled WGS sequence"/>
</dbReference>
<sequence>MKKIGFLVFGLAITLSFSGCGDKNENDLSESSSTQASTPAKSKKSKVKLTYMDYFAAIDVGESLEQVEEKMGDIGEITYDSEYSTTYFWDVEDGHGVTVDVDKEENKVEKVELEYDVKDITNQKTKVKDLDELKTKINDGVTYDEVKEWVGGVDGVLCEKTEDSKDYYWRGTDNSSLSATFSNETGLCLSYVGFGN</sequence>
<dbReference type="PATRIC" id="fig|1158607.3.peg.1300"/>
<dbReference type="PROSITE" id="PS51257">
    <property type="entry name" value="PROKAR_LIPOPROTEIN"/>
    <property type="match status" value="1"/>
</dbReference>
<keyword evidence="2" id="KW-1185">Reference proteome</keyword>
<dbReference type="AlphaFoldDB" id="R2SJG0"/>
<comment type="caution">
    <text evidence="1">The sequence shown here is derived from an EMBL/GenBank/DDBJ whole genome shotgun (WGS) entry which is preliminary data.</text>
</comment>
<organism evidence="1 2">
    <name type="scientific">Enterococcus pallens ATCC BAA-351</name>
    <dbReference type="NCBI Taxonomy" id="1158607"/>
    <lineage>
        <taxon>Bacteria</taxon>
        <taxon>Bacillati</taxon>
        <taxon>Bacillota</taxon>
        <taxon>Bacilli</taxon>
        <taxon>Lactobacillales</taxon>
        <taxon>Enterococcaceae</taxon>
        <taxon>Enterococcus</taxon>
    </lineage>
</organism>
<dbReference type="RefSeq" id="WP_010756347.1">
    <property type="nucleotide sequence ID" value="NZ_ASWD01000002.1"/>
</dbReference>
<evidence type="ECO:0000313" key="2">
    <source>
        <dbReference type="Proteomes" id="UP000013782"/>
    </source>
</evidence>
<evidence type="ECO:0008006" key="3">
    <source>
        <dbReference type="Google" id="ProtNLM"/>
    </source>
</evidence>
<name>R2SJG0_9ENTE</name>